<dbReference type="Proteomes" id="UP000297668">
    <property type="component" value="Unassembled WGS sequence"/>
</dbReference>
<protein>
    <submittedName>
        <fullName evidence="1">Uncharacterized protein</fullName>
    </submittedName>
</protein>
<sequence length="126" mass="14129">MDDPLAHLPQELLRKDPLAYVARGAQALPKDLRGAWLLGVVSGFLWPEAPPPKGFSAFFRRLEGAWQEAEAFFLETGWDFPVLVSEWARNALEPLSHRKAAPTYGQLLPPYLKGHLLGSTLRRRLG</sequence>
<evidence type="ECO:0000313" key="1">
    <source>
        <dbReference type="EMBL" id="TFU25593.1"/>
    </source>
</evidence>
<dbReference type="AlphaFoldDB" id="A0A4Y9FAP9"/>
<dbReference type="RefSeq" id="WP_135260696.1">
    <property type="nucleotide sequence ID" value="NZ_JAKEDU010000006.1"/>
</dbReference>
<name>A0A4Y9FAP9_9DEIN</name>
<accession>A0A4Y9FAP9</accession>
<proteinExistence type="predicted"/>
<comment type="caution">
    <text evidence="1">The sequence shown here is derived from an EMBL/GenBank/DDBJ whole genome shotgun (WGS) entry which is preliminary data.</text>
</comment>
<gene>
    <name evidence="1" type="ORF">E0687_09815</name>
</gene>
<evidence type="ECO:0000313" key="2">
    <source>
        <dbReference type="Proteomes" id="UP000297668"/>
    </source>
</evidence>
<dbReference type="EMBL" id="SJZF01000018">
    <property type="protein sequence ID" value="TFU25593.1"/>
    <property type="molecule type" value="Genomic_DNA"/>
</dbReference>
<reference evidence="1 2" key="1">
    <citation type="submission" date="2019-03" db="EMBL/GenBank/DDBJ databases">
        <title>Thermus tengchongensis species for the arsenic transformation mechanism.</title>
        <authorList>
            <person name="Yuan G.C."/>
        </authorList>
    </citation>
    <scope>NUCLEOTIDE SEQUENCE [LARGE SCALE GENOMIC DNA]</scope>
    <source>
        <strain evidence="1 2">15W</strain>
    </source>
</reference>
<organism evidence="1 2">
    <name type="scientific">Thermus tengchongensis</name>
    <dbReference type="NCBI Taxonomy" id="1214928"/>
    <lineage>
        <taxon>Bacteria</taxon>
        <taxon>Thermotogati</taxon>
        <taxon>Deinococcota</taxon>
        <taxon>Deinococci</taxon>
        <taxon>Thermales</taxon>
        <taxon>Thermaceae</taxon>
        <taxon>Thermus</taxon>
    </lineage>
</organism>